<dbReference type="OrthoDB" id="3534988at2759"/>
<keyword evidence="6" id="KW-1185">Reference proteome</keyword>
<organism evidence="5 6">
    <name type="scientific">Phialocephala subalpina</name>
    <dbReference type="NCBI Taxonomy" id="576137"/>
    <lineage>
        <taxon>Eukaryota</taxon>
        <taxon>Fungi</taxon>
        <taxon>Dikarya</taxon>
        <taxon>Ascomycota</taxon>
        <taxon>Pezizomycotina</taxon>
        <taxon>Leotiomycetes</taxon>
        <taxon>Helotiales</taxon>
        <taxon>Mollisiaceae</taxon>
        <taxon>Phialocephala</taxon>
        <taxon>Phialocephala fortinii species complex</taxon>
    </lineage>
</organism>
<evidence type="ECO:0000313" key="5">
    <source>
        <dbReference type="EMBL" id="CZR51375.1"/>
    </source>
</evidence>
<dbReference type="InterPro" id="IPR029045">
    <property type="entry name" value="ClpP/crotonase-like_dom_sf"/>
</dbReference>
<sequence>MSSGSQRIAGLSAVMRISWCFLVIATGTVFAVPAPHHPRAVNSSACAQIAPATAAFLSRNPSATPQVSAQLAMDCLQSVPNKPEPAKALVKSLKAFVQWQSTLAWLKDPPASYMLPATDIEGGLDNISTTAAAGGFASEYDFQLSIFKLNTLSSDIISVSKDGKEVPKLYNLAALNNNTVAPAITKINGQDAATFISDVNLKFSSFQDPDSQWNSMFKTYANPTGMLTVAASLAFQGSSVTLTYDNGQEKTEQSFAIIRPGINFTGVNTGEDFYNKFLNPNSTQSQAANTTSSATPTPTSTSTSSASPSVNTLAAPAPTISGYPFPIVRDSGANTTAGYFLDGTGYDNVAVLSVSAFSPAGNIGSIEYLTNFQSAVASFLSKCKVAGKTRLIIDVSANGGGFVVAGYELFAQLFPDVQRFQADNLRLADSLVNMARISNSIPNNFSATNAVEENAFSVLQNSVVTSNLVPGGVFGPDGSNLDTVEDILGPVSLKGELFTAYQQAPLNQTSAEFNLTGTGTRSNPPPSVFAAENVVLLTDGTCGSTCTIFSYLMILQLNIKTTVVGGRPQTGPMQSVAGVEGAQVFPLDEISAAASAVIALSPSERKAELQAGELGVLADGYALKRLTSVDNPGAVNGKNAFAATDSQTPLQFLWQPANCRIFYTKEMISSPTATWQRTVDATWTDPAAFCVEGSRVAMNVSSQSVDPLFRLGVNNTKF</sequence>
<dbReference type="SUPFAM" id="SSF52096">
    <property type="entry name" value="ClpP/crotonase"/>
    <property type="match status" value="1"/>
</dbReference>
<evidence type="ECO:0000259" key="3">
    <source>
        <dbReference type="Pfam" id="PF03572"/>
    </source>
</evidence>
<dbReference type="InterPro" id="IPR056186">
    <property type="entry name" value="PDZ_CPAF-rel"/>
</dbReference>
<accession>A0A1L7WF20</accession>
<dbReference type="STRING" id="576137.A0A1L7WF20"/>
<evidence type="ECO:0000259" key="4">
    <source>
        <dbReference type="Pfam" id="PF23658"/>
    </source>
</evidence>
<evidence type="ECO:0000313" key="6">
    <source>
        <dbReference type="Proteomes" id="UP000184330"/>
    </source>
</evidence>
<feature type="signal peptide" evidence="2">
    <location>
        <begin position="1"/>
        <end position="31"/>
    </location>
</feature>
<dbReference type="GO" id="GO:0006508">
    <property type="term" value="P:proteolysis"/>
    <property type="evidence" value="ECO:0007669"/>
    <property type="project" value="InterPro"/>
</dbReference>
<dbReference type="Pfam" id="PF23658">
    <property type="entry name" value="PDZ_CPAF_rel"/>
    <property type="match status" value="1"/>
</dbReference>
<protein>
    <submittedName>
        <fullName evidence="5">Uncharacterized protein</fullName>
    </submittedName>
</protein>
<feature type="chain" id="PRO_5012973431" evidence="2">
    <location>
        <begin position="32"/>
        <end position="718"/>
    </location>
</feature>
<dbReference type="EMBL" id="FJOG01000002">
    <property type="protein sequence ID" value="CZR51375.1"/>
    <property type="molecule type" value="Genomic_DNA"/>
</dbReference>
<name>A0A1L7WF20_9HELO</name>
<dbReference type="GO" id="GO:0008236">
    <property type="term" value="F:serine-type peptidase activity"/>
    <property type="evidence" value="ECO:0007669"/>
    <property type="project" value="InterPro"/>
</dbReference>
<dbReference type="Gene3D" id="3.90.226.10">
    <property type="entry name" value="2-enoyl-CoA Hydratase, Chain A, domain 1"/>
    <property type="match status" value="1"/>
</dbReference>
<dbReference type="InterPro" id="IPR005151">
    <property type="entry name" value="Tail-specific_protease"/>
</dbReference>
<proteinExistence type="predicted"/>
<feature type="region of interest" description="Disordered" evidence="1">
    <location>
        <begin position="278"/>
        <end position="311"/>
    </location>
</feature>
<dbReference type="Proteomes" id="UP000184330">
    <property type="component" value="Unassembled WGS sequence"/>
</dbReference>
<reference evidence="5 6" key="1">
    <citation type="submission" date="2016-03" db="EMBL/GenBank/DDBJ databases">
        <authorList>
            <person name="Ploux O."/>
        </authorList>
    </citation>
    <scope>NUCLEOTIDE SEQUENCE [LARGE SCALE GENOMIC DNA]</scope>
    <source>
        <strain evidence="5 6">UAMH 11012</strain>
    </source>
</reference>
<feature type="domain" description="Tail specific protease" evidence="3">
    <location>
        <begin position="350"/>
        <end position="569"/>
    </location>
</feature>
<dbReference type="PANTHER" id="PTHR37049:SF4">
    <property type="entry name" value="RHODANESE DOMAIN-CONTAINING PROTEIN"/>
    <property type="match status" value="1"/>
</dbReference>
<evidence type="ECO:0000256" key="1">
    <source>
        <dbReference type="SAM" id="MobiDB-lite"/>
    </source>
</evidence>
<dbReference type="AlphaFoldDB" id="A0A1L7WF20"/>
<keyword evidence="2" id="KW-0732">Signal</keyword>
<feature type="domain" description="CPAF-like PDZ" evidence="4">
    <location>
        <begin position="155"/>
        <end position="260"/>
    </location>
</feature>
<dbReference type="Pfam" id="PF03572">
    <property type="entry name" value="Peptidase_S41"/>
    <property type="match status" value="1"/>
</dbReference>
<gene>
    <name evidence="5" type="ORF">PAC_01250</name>
</gene>
<evidence type="ECO:0000256" key="2">
    <source>
        <dbReference type="SAM" id="SignalP"/>
    </source>
</evidence>
<dbReference type="InterPro" id="IPR052766">
    <property type="entry name" value="S41A_metabolite_peptidase"/>
</dbReference>
<feature type="compositionally biased region" description="Low complexity" evidence="1">
    <location>
        <begin position="281"/>
        <end position="309"/>
    </location>
</feature>
<dbReference type="PANTHER" id="PTHR37049">
    <property type="entry name" value="PEPTIDASE S41 FAMILY PROTEIN"/>
    <property type="match status" value="1"/>
</dbReference>